<keyword evidence="2" id="KW-1185">Reference proteome</keyword>
<evidence type="ECO:0000313" key="2">
    <source>
        <dbReference type="Proteomes" id="UP001148662"/>
    </source>
</evidence>
<accession>A0ACC1SGE1</accession>
<comment type="caution">
    <text evidence="1">The sequence shown here is derived from an EMBL/GenBank/DDBJ whole genome shotgun (WGS) entry which is preliminary data.</text>
</comment>
<evidence type="ECO:0000313" key="1">
    <source>
        <dbReference type="EMBL" id="KAJ3538977.1"/>
    </source>
</evidence>
<dbReference type="Proteomes" id="UP001148662">
    <property type="component" value="Unassembled WGS sequence"/>
</dbReference>
<dbReference type="EMBL" id="JANHOG010001326">
    <property type="protein sequence ID" value="KAJ3538977.1"/>
    <property type="molecule type" value="Genomic_DNA"/>
</dbReference>
<gene>
    <name evidence="1" type="ORF">NM688_g6435</name>
</gene>
<organism evidence="1 2">
    <name type="scientific">Phlebia brevispora</name>
    <dbReference type="NCBI Taxonomy" id="194682"/>
    <lineage>
        <taxon>Eukaryota</taxon>
        <taxon>Fungi</taxon>
        <taxon>Dikarya</taxon>
        <taxon>Basidiomycota</taxon>
        <taxon>Agaricomycotina</taxon>
        <taxon>Agaricomycetes</taxon>
        <taxon>Polyporales</taxon>
        <taxon>Meruliaceae</taxon>
        <taxon>Phlebia</taxon>
    </lineage>
</organism>
<protein>
    <submittedName>
        <fullName evidence="1">Uncharacterized protein</fullName>
    </submittedName>
</protein>
<name>A0ACC1SGE1_9APHY</name>
<sequence length="72" mass="8114">MTSIICAFILGSSLVHHTNTQGNDGKDEEDMYWRSAEAGNDEDDEQEAEFKEDNGLEGGCGDKEEDYMEELY</sequence>
<reference evidence="1" key="1">
    <citation type="submission" date="2022-07" db="EMBL/GenBank/DDBJ databases">
        <title>Genome Sequence of Phlebia brevispora.</title>
        <authorList>
            <person name="Buettner E."/>
        </authorList>
    </citation>
    <scope>NUCLEOTIDE SEQUENCE</scope>
    <source>
        <strain evidence="1">MPL23</strain>
    </source>
</reference>
<proteinExistence type="predicted"/>